<name>A0ABP7T5A6_9PSEU</name>
<evidence type="ECO:0000313" key="3">
    <source>
        <dbReference type="Proteomes" id="UP001501747"/>
    </source>
</evidence>
<evidence type="ECO:0000256" key="1">
    <source>
        <dbReference type="SAM" id="SignalP"/>
    </source>
</evidence>
<dbReference type="RefSeq" id="WP_344879735.1">
    <property type="nucleotide sequence ID" value="NZ_BAABAL010000018.1"/>
</dbReference>
<sequence>MRRTGPVEIGTVLLGLILLLTPGMASAAPTKAAERAPVSSYEFVSQAGDYVGGGATRAYTAPKDKIRLSGNAESLTLNADSADGKEWWSVQIAAPRGQRLQPGFYRDAERASFRTGRAPGLDVGGTGRGCNQVWGEFAVDQIETDASGAVTVFEATFTQNCEGPNAPALKGTVRWQAFPLSYKYVSDEGDYIGGGQTKSYRGANTVFTVGESFNGAITLGVSGQRDGWNVEFAPPKGQKLAVGTYTNAKRYPFNDGSPGLNVSGNGRGCNELSGSFTITELVTGTDGKVKAFSATYEQFCERGTAALRGTVHAFA</sequence>
<accession>A0ABP7T5A6</accession>
<evidence type="ECO:0000313" key="2">
    <source>
        <dbReference type="EMBL" id="GAA4021295.1"/>
    </source>
</evidence>
<reference evidence="3" key="1">
    <citation type="journal article" date="2019" name="Int. J. Syst. Evol. Microbiol.">
        <title>The Global Catalogue of Microorganisms (GCM) 10K type strain sequencing project: providing services to taxonomists for standard genome sequencing and annotation.</title>
        <authorList>
            <consortium name="The Broad Institute Genomics Platform"/>
            <consortium name="The Broad Institute Genome Sequencing Center for Infectious Disease"/>
            <person name="Wu L."/>
            <person name="Ma J."/>
        </authorList>
    </citation>
    <scope>NUCLEOTIDE SEQUENCE [LARGE SCALE GENOMIC DNA]</scope>
    <source>
        <strain evidence="3">JCM 17342</strain>
    </source>
</reference>
<protein>
    <submittedName>
        <fullName evidence="2">Uncharacterized protein</fullName>
    </submittedName>
</protein>
<proteinExistence type="predicted"/>
<organism evidence="2 3">
    <name type="scientific">Allokutzneria multivorans</name>
    <dbReference type="NCBI Taxonomy" id="1142134"/>
    <lineage>
        <taxon>Bacteria</taxon>
        <taxon>Bacillati</taxon>
        <taxon>Actinomycetota</taxon>
        <taxon>Actinomycetes</taxon>
        <taxon>Pseudonocardiales</taxon>
        <taxon>Pseudonocardiaceae</taxon>
        <taxon>Allokutzneria</taxon>
    </lineage>
</organism>
<comment type="caution">
    <text evidence="2">The sequence shown here is derived from an EMBL/GenBank/DDBJ whole genome shotgun (WGS) entry which is preliminary data.</text>
</comment>
<gene>
    <name evidence="2" type="ORF">GCM10022247_51850</name>
</gene>
<dbReference type="EMBL" id="BAABAL010000018">
    <property type="protein sequence ID" value="GAA4021295.1"/>
    <property type="molecule type" value="Genomic_DNA"/>
</dbReference>
<keyword evidence="3" id="KW-1185">Reference proteome</keyword>
<keyword evidence="1" id="KW-0732">Signal</keyword>
<dbReference type="Proteomes" id="UP001501747">
    <property type="component" value="Unassembled WGS sequence"/>
</dbReference>
<feature type="chain" id="PRO_5045513418" evidence="1">
    <location>
        <begin position="28"/>
        <end position="315"/>
    </location>
</feature>
<feature type="signal peptide" evidence="1">
    <location>
        <begin position="1"/>
        <end position="27"/>
    </location>
</feature>